<dbReference type="InterPro" id="IPR036291">
    <property type="entry name" value="NAD(P)-bd_dom_sf"/>
</dbReference>
<evidence type="ECO:0000256" key="1">
    <source>
        <dbReference type="ARBA" id="ARBA00022857"/>
    </source>
</evidence>
<dbReference type="PANTHER" id="PTHR43544">
    <property type="entry name" value="SHORT-CHAIN DEHYDROGENASE/REDUCTASE"/>
    <property type="match status" value="1"/>
</dbReference>
<proteinExistence type="inferred from homology"/>
<comment type="similarity">
    <text evidence="3">Belongs to the short-chain dehydrogenases/reductases (SDR) family.</text>
</comment>
<evidence type="ECO:0000256" key="2">
    <source>
        <dbReference type="ARBA" id="ARBA00023002"/>
    </source>
</evidence>
<dbReference type="Gene3D" id="3.40.50.720">
    <property type="entry name" value="NAD(P)-binding Rossmann-like Domain"/>
    <property type="match status" value="1"/>
</dbReference>
<dbReference type="SUPFAM" id="SSF51735">
    <property type="entry name" value="NAD(P)-binding Rossmann-fold domains"/>
    <property type="match status" value="1"/>
</dbReference>
<evidence type="ECO:0008006" key="6">
    <source>
        <dbReference type="Google" id="ProtNLM"/>
    </source>
</evidence>
<accession>A0A016VIP9</accession>
<reference evidence="5" key="1">
    <citation type="journal article" date="2015" name="Nat. Genet.">
        <title>The genome and transcriptome of the zoonotic hookworm Ancylostoma ceylanicum identify infection-specific gene families.</title>
        <authorList>
            <person name="Schwarz E.M."/>
            <person name="Hu Y."/>
            <person name="Antoshechkin I."/>
            <person name="Miller M.M."/>
            <person name="Sternberg P.W."/>
            <person name="Aroian R.V."/>
        </authorList>
    </citation>
    <scope>NUCLEOTIDE SEQUENCE</scope>
    <source>
        <strain evidence="5">HY135</strain>
    </source>
</reference>
<gene>
    <name evidence="4" type="primary">Acey_s0009.g549</name>
    <name evidence="4" type="ORF">Y032_0009g549</name>
</gene>
<protein>
    <recommendedName>
        <fullName evidence="6">Oxidoreductase, short chain dehydrogenase/reductase family protein</fullName>
    </recommendedName>
</protein>
<organism evidence="4 5">
    <name type="scientific">Ancylostoma ceylanicum</name>
    <dbReference type="NCBI Taxonomy" id="53326"/>
    <lineage>
        <taxon>Eukaryota</taxon>
        <taxon>Metazoa</taxon>
        <taxon>Ecdysozoa</taxon>
        <taxon>Nematoda</taxon>
        <taxon>Chromadorea</taxon>
        <taxon>Rhabditida</taxon>
        <taxon>Rhabditina</taxon>
        <taxon>Rhabditomorpha</taxon>
        <taxon>Strongyloidea</taxon>
        <taxon>Ancylostomatidae</taxon>
        <taxon>Ancylostomatinae</taxon>
        <taxon>Ancylostoma</taxon>
    </lineage>
</organism>
<dbReference type="InterPro" id="IPR051468">
    <property type="entry name" value="Fungal_SecMetab_SDRs"/>
</dbReference>
<dbReference type="GO" id="GO:0005737">
    <property type="term" value="C:cytoplasm"/>
    <property type="evidence" value="ECO:0007669"/>
    <property type="project" value="TreeGrafter"/>
</dbReference>
<dbReference type="InterPro" id="IPR002347">
    <property type="entry name" value="SDR_fam"/>
</dbReference>
<name>A0A016VIP9_9BILA</name>
<evidence type="ECO:0000256" key="3">
    <source>
        <dbReference type="RuleBase" id="RU000363"/>
    </source>
</evidence>
<dbReference type="PANTHER" id="PTHR43544:SF7">
    <property type="entry name" value="NADB-LER2"/>
    <property type="match status" value="1"/>
</dbReference>
<dbReference type="Proteomes" id="UP000024635">
    <property type="component" value="Unassembled WGS sequence"/>
</dbReference>
<dbReference type="GO" id="GO:0016491">
    <property type="term" value="F:oxidoreductase activity"/>
    <property type="evidence" value="ECO:0007669"/>
    <property type="project" value="UniProtKB-KW"/>
</dbReference>
<dbReference type="Pfam" id="PF00106">
    <property type="entry name" value="adh_short"/>
    <property type="match status" value="1"/>
</dbReference>
<dbReference type="OrthoDB" id="7289984at2759"/>
<evidence type="ECO:0000313" key="4">
    <source>
        <dbReference type="EMBL" id="EYC27151.1"/>
    </source>
</evidence>
<dbReference type="PRINTS" id="PR00080">
    <property type="entry name" value="SDRFAMILY"/>
</dbReference>
<dbReference type="STRING" id="53326.A0A016VIP9"/>
<dbReference type="EMBL" id="JARK01001345">
    <property type="protein sequence ID" value="EYC27151.1"/>
    <property type="molecule type" value="Genomic_DNA"/>
</dbReference>
<sequence length="223" mass="24456">MKDISQVEKIVGDRGLTILLNNAGIFVKYYTNQEPNRNDIIRNFNTNAAGVAVLTQVFLPLLRKAAAQVSTEEFSTNRAAIINISSGVASISDNTSGSGTSGMLAYRISKSALNSLMKTMSIDLEGDHILIAMFCPGWVVTDMGGQNAQITEIFLEDLCRLFNFNRFAFRSWSQQKSSSGSPGMKAISGWHYRQAVSEARYYHPGYDPASRLGCYVSPNNSST</sequence>
<comment type="caution">
    <text evidence="4">The sequence shown here is derived from an EMBL/GenBank/DDBJ whole genome shotgun (WGS) entry which is preliminary data.</text>
</comment>
<keyword evidence="1" id="KW-0521">NADP</keyword>
<keyword evidence="2" id="KW-0560">Oxidoreductase</keyword>
<evidence type="ECO:0000313" key="5">
    <source>
        <dbReference type="Proteomes" id="UP000024635"/>
    </source>
</evidence>
<dbReference type="PRINTS" id="PR00081">
    <property type="entry name" value="GDHRDH"/>
</dbReference>
<keyword evidence="5" id="KW-1185">Reference proteome</keyword>
<dbReference type="AlphaFoldDB" id="A0A016VIP9"/>